<evidence type="ECO:0000313" key="5">
    <source>
        <dbReference type="Proteomes" id="UP001317259"/>
    </source>
</evidence>
<dbReference type="RefSeq" id="WP_242371166.1">
    <property type="nucleotide sequence ID" value="NZ_JAKRKC020000002.1"/>
</dbReference>
<dbReference type="EMBL" id="JAKRKC020000002">
    <property type="protein sequence ID" value="MCK2218262.1"/>
    <property type="molecule type" value="Genomic_DNA"/>
</dbReference>
<feature type="domain" description="Transcriptional repressor PaaX-like C-terminal" evidence="2">
    <location>
        <begin position="185"/>
        <end position="265"/>
    </location>
</feature>
<feature type="domain" description="Transcriptional repressor PaaX-like N-terminal" evidence="1">
    <location>
        <begin position="14"/>
        <end position="81"/>
    </location>
</feature>
<dbReference type="Gene3D" id="3.30.70.2650">
    <property type="match status" value="1"/>
</dbReference>
<dbReference type="PANTHER" id="PTHR30319:SF1">
    <property type="entry name" value="TRANSCRIPTIONAL REPRESSOR PAAX"/>
    <property type="match status" value="1"/>
</dbReference>
<reference evidence="4 5" key="1">
    <citation type="submission" date="2022-04" db="EMBL/GenBank/DDBJ databases">
        <title>Genome draft of Actinomadura sp. ATCC 31491.</title>
        <authorList>
            <person name="Shi X."/>
            <person name="Du Y."/>
        </authorList>
    </citation>
    <scope>NUCLEOTIDE SEQUENCE [LARGE SCALE GENOMIC DNA]</scope>
    <source>
        <strain evidence="4 5">ATCC 31491</strain>
    </source>
</reference>
<gene>
    <name evidence="4" type="ORF">MF672_031395</name>
</gene>
<dbReference type="InterPro" id="IPR036390">
    <property type="entry name" value="WH_DNA-bd_sf"/>
</dbReference>
<sequence length="278" mass="31016">MKHDDEQDRLPSARPQSLMFSFLGIYVLGRDTAVYSGSVIDVFARLGVSEEAVRSTLTRMVKRNLLARHRHGKKVYFGLTPHATSVLDDGRRQVWERGAVNRDWDGTWTLVGFSLPGSERSTRHDLRSQLVWAGFGLLQGGLWIAPGTKDVEATLAPLGLGDNVTVLQARALKPTESADLVRKAFDADQIAERYRAFLDRWDTAHPLPSAADDLARQLFLHTDWLQLVRQDPRLPAEHLPADWPGIRAETVFHTLAHRYQPSAATLAASVLDELALSP</sequence>
<name>A0ABT0G0X7_9ACTN</name>
<dbReference type="InterPro" id="IPR012906">
    <property type="entry name" value="PaaX-like_N"/>
</dbReference>
<dbReference type="PANTHER" id="PTHR30319">
    <property type="entry name" value="PHENYLACETIC ACID REGULATOR-RELATED TRANSCRIPTIONAL REPRESSOR"/>
    <property type="match status" value="1"/>
</dbReference>
<dbReference type="InterPro" id="IPR011965">
    <property type="entry name" value="PaaX_trns_reg"/>
</dbReference>
<evidence type="ECO:0000259" key="3">
    <source>
        <dbReference type="Pfam" id="PF20803"/>
    </source>
</evidence>
<evidence type="ECO:0000259" key="1">
    <source>
        <dbReference type="Pfam" id="PF07848"/>
    </source>
</evidence>
<keyword evidence="5" id="KW-1185">Reference proteome</keyword>
<dbReference type="InterPro" id="IPR036388">
    <property type="entry name" value="WH-like_DNA-bd_sf"/>
</dbReference>
<dbReference type="SUPFAM" id="SSF46785">
    <property type="entry name" value="Winged helix' DNA-binding domain"/>
    <property type="match status" value="1"/>
</dbReference>
<comment type="caution">
    <text evidence="4">The sequence shown here is derived from an EMBL/GenBank/DDBJ whole genome shotgun (WGS) entry which is preliminary data.</text>
</comment>
<dbReference type="InterPro" id="IPR048846">
    <property type="entry name" value="PaaX-like_central"/>
</dbReference>
<protein>
    <submittedName>
        <fullName evidence="4">PaaX family transcriptional regulator</fullName>
    </submittedName>
</protein>
<evidence type="ECO:0000313" key="4">
    <source>
        <dbReference type="EMBL" id="MCK2218262.1"/>
    </source>
</evidence>
<accession>A0ABT0G0X7</accession>
<evidence type="ECO:0000259" key="2">
    <source>
        <dbReference type="Pfam" id="PF08223"/>
    </source>
</evidence>
<dbReference type="InterPro" id="IPR013225">
    <property type="entry name" value="PaaX_C"/>
</dbReference>
<proteinExistence type="predicted"/>
<dbReference type="Pfam" id="PF20803">
    <property type="entry name" value="PaaX_M"/>
    <property type="match status" value="1"/>
</dbReference>
<dbReference type="Gene3D" id="1.20.58.1460">
    <property type="match status" value="1"/>
</dbReference>
<dbReference type="Proteomes" id="UP001317259">
    <property type="component" value="Unassembled WGS sequence"/>
</dbReference>
<organism evidence="4 5">
    <name type="scientific">Actinomadura luzonensis</name>
    <dbReference type="NCBI Taxonomy" id="2805427"/>
    <lineage>
        <taxon>Bacteria</taxon>
        <taxon>Bacillati</taxon>
        <taxon>Actinomycetota</taxon>
        <taxon>Actinomycetes</taxon>
        <taxon>Streptosporangiales</taxon>
        <taxon>Thermomonosporaceae</taxon>
        <taxon>Actinomadura</taxon>
    </lineage>
</organism>
<dbReference type="Pfam" id="PF07848">
    <property type="entry name" value="PaaX"/>
    <property type="match status" value="1"/>
</dbReference>
<feature type="domain" description="Transcriptional repressor PaaX-like central Cas2-like" evidence="3">
    <location>
        <begin position="102"/>
        <end position="181"/>
    </location>
</feature>
<dbReference type="Gene3D" id="1.10.10.10">
    <property type="entry name" value="Winged helix-like DNA-binding domain superfamily/Winged helix DNA-binding domain"/>
    <property type="match status" value="1"/>
</dbReference>
<dbReference type="PIRSF" id="PIRSF020623">
    <property type="entry name" value="PaaX"/>
    <property type="match status" value="1"/>
</dbReference>
<dbReference type="Pfam" id="PF08223">
    <property type="entry name" value="PaaX_C"/>
    <property type="match status" value="1"/>
</dbReference>